<evidence type="ECO:0000259" key="12">
    <source>
        <dbReference type="PROSITE" id="PS51900"/>
    </source>
</evidence>
<dbReference type="GO" id="GO:0006310">
    <property type="term" value="P:DNA recombination"/>
    <property type="evidence" value="ECO:0007669"/>
    <property type="project" value="UniProtKB-KW"/>
</dbReference>
<dbReference type="InterPro" id="IPR044068">
    <property type="entry name" value="CB"/>
</dbReference>
<keyword evidence="6" id="KW-0159">Chromosome partition</keyword>
<dbReference type="Gene3D" id="1.10.443.10">
    <property type="entry name" value="Intergrase catalytic core"/>
    <property type="match status" value="1"/>
</dbReference>
<keyword evidence="4" id="KW-0963">Cytoplasm</keyword>
<dbReference type="InterPro" id="IPR023009">
    <property type="entry name" value="Tyrosine_recombinase_XerC/XerD"/>
</dbReference>
<dbReference type="Pfam" id="PF00589">
    <property type="entry name" value="Phage_integrase"/>
    <property type="match status" value="1"/>
</dbReference>
<comment type="similarity">
    <text evidence="2">Belongs to the 'phage' integrase family. XerD subfamily.</text>
</comment>
<dbReference type="PROSITE" id="PS51900">
    <property type="entry name" value="CB"/>
    <property type="match status" value="1"/>
</dbReference>
<dbReference type="InterPro" id="IPR011010">
    <property type="entry name" value="DNA_brk_join_enz"/>
</dbReference>
<reference evidence="13" key="1">
    <citation type="submission" date="2018-06" db="EMBL/GenBank/DDBJ databases">
        <authorList>
            <person name="Zhirakovskaya E."/>
        </authorList>
    </citation>
    <scope>NUCLEOTIDE SEQUENCE</scope>
</reference>
<gene>
    <name evidence="13" type="ORF">MNBD_ALPHA02-691</name>
</gene>
<keyword evidence="7" id="KW-0229">DNA integration</keyword>
<evidence type="ECO:0000256" key="9">
    <source>
        <dbReference type="ARBA" id="ARBA00023172"/>
    </source>
</evidence>
<dbReference type="GO" id="GO:0003677">
    <property type="term" value="F:DNA binding"/>
    <property type="evidence" value="ECO:0007669"/>
    <property type="project" value="UniProtKB-KW"/>
</dbReference>
<evidence type="ECO:0000256" key="8">
    <source>
        <dbReference type="ARBA" id="ARBA00023125"/>
    </source>
</evidence>
<proteinExistence type="inferred from homology"/>
<dbReference type="GO" id="GO:0005737">
    <property type="term" value="C:cytoplasm"/>
    <property type="evidence" value="ECO:0007669"/>
    <property type="project" value="UniProtKB-SubCell"/>
</dbReference>
<dbReference type="PANTHER" id="PTHR30349:SF90">
    <property type="entry name" value="TYROSINE RECOMBINASE XERD"/>
    <property type="match status" value="1"/>
</dbReference>
<evidence type="ECO:0000256" key="2">
    <source>
        <dbReference type="ARBA" id="ARBA00010450"/>
    </source>
</evidence>
<evidence type="ECO:0000259" key="11">
    <source>
        <dbReference type="PROSITE" id="PS51898"/>
    </source>
</evidence>
<evidence type="ECO:0000256" key="5">
    <source>
        <dbReference type="ARBA" id="ARBA00022618"/>
    </source>
</evidence>
<dbReference type="InterPro" id="IPR013762">
    <property type="entry name" value="Integrase-like_cat_sf"/>
</dbReference>
<evidence type="ECO:0000256" key="1">
    <source>
        <dbReference type="ARBA" id="ARBA00004496"/>
    </source>
</evidence>
<evidence type="ECO:0000256" key="6">
    <source>
        <dbReference type="ARBA" id="ARBA00022829"/>
    </source>
</evidence>
<dbReference type="Pfam" id="PF02899">
    <property type="entry name" value="Phage_int_SAM_1"/>
    <property type="match status" value="1"/>
</dbReference>
<feature type="domain" description="Tyr recombinase" evidence="11">
    <location>
        <begin position="115"/>
        <end position="303"/>
    </location>
</feature>
<evidence type="ECO:0000256" key="7">
    <source>
        <dbReference type="ARBA" id="ARBA00022908"/>
    </source>
</evidence>
<dbReference type="InterPro" id="IPR004107">
    <property type="entry name" value="Integrase_SAM-like_N"/>
</dbReference>
<dbReference type="HAMAP" id="MF_01807">
    <property type="entry name" value="Recomb_XerD"/>
    <property type="match status" value="1"/>
</dbReference>
<evidence type="ECO:0000256" key="4">
    <source>
        <dbReference type="ARBA" id="ARBA00022490"/>
    </source>
</evidence>
<dbReference type="PROSITE" id="PS51898">
    <property type="entry name" value="TYR_RECOMBINASE"/>
    <property type="match status" value="1"/>
</dbReference>
<dbReference type="InterPro" id="IPR002104">
    <property type="entry name" value="Integrase_catalytic"/>
</dbReference>
<dbReference type="Gene3D" id="1.10.150.130">
    <property type="match status" value="1"/>
</dbReference>
<dbReference type="InterPro" id="IPR010998">
    <property type="entry name" value="Integrase_recombinase_N"/>
</dbReference>
<protein>
    <recommendedName>
        <fullName evidence="3">Tyrosine recombinase XerD</fullName>
    </recommendedName>
</protein>
<keyword evidence="8" id="KW-0238">DNA-binding</keyword>
<keyword evidence="5" id="KW-0132">Cell division</keyword>
<feature type="domain" description="Core-binding (CB)" evidence="12">
    <location>
        <begin position="12"/>
        <end position="94"/>
    </location>
</feature>
<dbReference type="PANTHER" id="PTHR30349">
    <property type="entry name" value="PHAGE INTEGRASE-RELATED"/>
    <property type="match status" value="1"/>
</dbReference>
<name>A0A3B0SI38_9ZZZZ</name>
<dbReference type="GO" id="GO:0007059">
    <property type="term" value="P:chromosome segregation"/>
    <property type="evidence" value="ECO:0007669"/>
    <property type="project" value="UniProtKB-KW"/>
</dbReference>
<keyword evidence="9" id="KW-0233">DNA recombination</keyword>
<dbReference type="GO" id="GO:0009009">
    <property type="term" value="F:site-specific recombinase activity"/>
    <property type="evidence" value="ECO:0007669"/>
    <property type="project" value="InterPro"/>
</dbReference>
<dbReference type="AlphaFoldDB" id="A0A3B0SI38"/>
<dbReference type="GO" id="GO:0051301">
    <property type="term" value="P:cell division"/>
    <property type="evidence" value="ECO:0007669"/>
    <property type="project" value="UniProtKB-KW"/>
</dbReference>
<dbReference type="SUPFAM" id="SSF56349">
    <property type="entry name" value="DNA breaking-rejoining enzymes"/>
    <property type="match status" value="1"/>
</dbReference>
<evidence type="ECO:0000313" key="13">
    <source>
        <dbReference type="EMBL" id="VAV94595.1"/>
    </source>
</evidence>
<dbReference type="NCBIfam" id="NF001399">
    <property type="entry name" value="PRK00283.1"/>
    <property type="match status" value="1"/>
</dbReference>
<dbReference type="EMBL" id="UOED01000092">
    <property type="protein sequence ID" value="VAV94595.1"/>
    <property type="molecule type" value="Genomic_DNA"/>
</dbReference>
<dbReference type="InterPro" id="IPR050090">
    <property type="entry name" value="Tyrosine_recombinase_XerCD"/>
</dbReference>
<evidence type="ECO:0000256" key="3">
    <source>
        <dbReference type="ARBA" id="ARBA00015810"/>
    </source>
</evidence>
<organism evidence="13">
    <name type="scientific">hydrothermal vent metagenome</name>
    <dbReference type="NCBI Taxonomy" id="652676"/>
    <lineage>
        <taxon>unclassified sequences</taxon>
        <taxon>metagenomes</taxon>
        <taxon>ecological metagenomes</taxon>
    </lineage>
</organism>
<dbReference type="HAMAP" id="MF_01808">
    <property type="entry name" value="Recomb_XerC_XerD"/>
    <property type="match status" value="1"/>
</dbReference>
<sequence length="311" mass="34850">MIWPLKFWPIMVSDRNLIDQFLEMLGAERGAALNTIESYARDLGGLMENCSFDLMTLERDHIRVYLSRLQEQGLAARSQARKLSTFRQFYKFLYAEGLRTDNPVLGIDSPRLGQSLPKLLSEDQVSDLLAQAQDKAEDKGDLKSLRLHALIELLYATGLRVTELVSLPLAAVQSGQPYIYVRGKGDKERLVPMNRRAIGALADYCDAMTSQGGPRGKWLFPSRGAKGHLTRQHFALLLKKLGAEVGILPSQLSPHVMRHAFATHLLSHGADLRAVQKMLGHSDISTTQIYTHVLEERLKTLVTQKHPLSKT</sequence>
<accession>A0A3B0SI38</accession>
<keyword evidence="10" id="KW-0131">Cell cycle</keyword>
<comment type="subcellular location">
    <subcellularLocation>
        <location evidence="1">Cytoplasm</location>
    </subcellularLocation>
</comment>
<evidence type="ECO:0000256" key="10">
    <source>
        <dbReference type="ARBA" id="ARBA00023306"/>
    </source>
</evidence>
<dbReference type="InterPro" id="IPR011932">
    <property type="entry name" value="Recomb_XerD"/>
</dbReference>